<proteinExistence type="predicted"/>
<comment type="caution">
    <text evidence="1">The sequence shown here is derived from an EMBL/GenBank/DDBJ whole genome shotgun (WGS) entry which is preliminary data.</text>
</comment>
<sequence length="48" mass="5118">MLDMLDLIAESEAPRPAAHRGLLVAIARAGDAEQAARAHRGAVVDRVR</sequence>
<protein>
    <recommendedName>
        <fullName evidence="3">FCD domain-containing protein</fullName>
    </recommendedName>
</protein>
<evidence type="ECO:0000313" key="2">
    <source>
        <dbReference type="Proteomes" id="UP001597018"/>
    </source>
</evidence>
<evidence type="ECO:0008006" key="3">
    <source>
        <dbReference type="Google" id="ProtNLM"/>
    </source>
</evidence>
<keyword evidence="2" id="KW-1185">Reference proteome</keyword>
<dbReference type="Proteomes" id="UP001597018">
    <property type="component" value="Unassembled WGS sequence"/>
</dbReference>
<name>A0ABW3FT06_9PSEU</name>
<gene>
    <name evidence="1" type="ORF">ACFQ16_13955</name>
</gene>
<organism evidence="1 2">
    <name type="scientific">Saccharopolyspora rosea</name>
    <dbReference type="NCBI Taxonomy" id="524884"/>
    <lineage>
        <taxon>Bacteria</taxon>
        <taxon>Bacillati</taxon>
        <taxon>Actinomycetota</taxon>
        <taxon>Actinomycetes</taxon>
        <taxon>Pseudonocardiales</taxon>
        <taxon>Pseudonocardiaceae</taxon>
        <taxon>Saccharopolyspora</taxon>
    </lineage>
</organism>
<evidence type="ECO:0000313" key="1">
    <source>
        <dbReference type="EMBL" id="MFD0920853.1"/>
    </source>
</evidence>
<dbReference type="RefSeq" id="WP_263250540.1">
    <property type="nucleotide sequence ID" value="NZ_BAABLT010000011.1"/>
</dbReference>
<reference evidence="2" key="1">
    <citation type="journal article" date="2019" name="Int. J. Syst. Evol. Microbiol.">
        <title>The Global Catalogue of Microorganisms (GCM) 10K type strain sequencing project: providing services to taxonomists for standard genome sequencing and annotation.</title>
        <authorList>
            <consortium name="The Broad Institute Genomics Platform"/>
            <consortium name="The Broad Institute Genome Sequencing Center for Infectious Disease"/>
            <person name="Wu L."/>
            <person name="Ma J."/>
        </authorList>
    </citation>
    <scope>NUCLEOTIDE SEQUENCE [LARGE SCALE GENOMIC DNA]</scope>
    <source>
        <strain evidence="2">CCUG 56401</strain>
    </source>
</reference>
<dbReference type="EMBL" id="JBHTIW010000009">
    <property type="protein sequence ID" value="MFD0920853.1"/>
    <property type="molecule type" value="Genomic_DNA"/>
</dbReference>
<accession>A0ABW3FT06</accession>